<dbReference type="EMBL" id="JAFFHB010000001">
    <property type="protein sequence ID" value="KAK4672242.1"/>
    <property type="molecule type" value="Genomic_DNA"/>
</dbReference>
<dbReference type="GeneID" id="87927030"/>
<gene>
    <name evidence="1" type="ORF">QC763_101395</name>
</gene>
<accession>A0ABR0HVU0</accession>
<name>A0ABR0HVU0_9PEZI</name>
<proteinExistence type="predicted"/>
<keyword evidence="2" id="KW-1185">Reference proteome</keyword>
<evidence type="ECO:0000313" key="2">
    <source>
        <dbReference type="Proteomes" id="UP001326199"/>
    </source>
</evidence>
<dbReference type="RefSeq" id="XP_062769564.1">
    <property type="nucleotide sequence ID" value="XM_062906687.1"/>
</dbReference>
<reference evidence="1 2" key="1">
    <citation type="journal article" date="2023" name="bioRxiv">
        <title>High-quality genome assemblies of four members of thePodospora anserinaspecies complex.</title>
        <authorList>
            <person name="Ament-Velasquez S.L."/>
            <person name="Vogan A.A."/>
            <person name="Wallerman O."/>
            <person name="Hartmann F."/>
            <person name="Gautier V."/>
            <person name="Silar P."/>
            <person name="Giraud T."/>
            <person name="Johannesson H."/>
        </authorList>
    </citation>
    <scope>NUCLEOTIDE SEQUENCE [LARGE SCALE GENOMIC DNA]</scope>
    <source>
        <strain evidence="1 2">CBS 411.78</strain>
    </source>
</reference>
<organism evidence="1 2">
    <name type="scientific">Podospora pseudopauciseta</name>
    <dbReference type="NCBI Taxonomy" id="2093780"/>
    <lineage>
        <taxon>Eukaryota</taxon>
        <taxon>Fungi</taxon>
        <taxon>Dikarya</taxon>
        <taxon>Ascomycota</taxon>
        <taxon>Pezizomycotina</taxon>
        <taxon>Sordariomycetes</taxon>
        <taxon>Sordariomycetidae</taxon>
        <taxon>Sordariales</taxon>
        <taxon>Podosporaceae</taxon>
        <taxon>Podospora</taxon>
    </lineage>
</organism>
<evidence type="ECO:0000313" key="1">
    <source>
        <dbReference type="EMBL" id="KAK4672242.1"/>
    </source>
</evidence>
<dbReference type="Proteomes" id="UP001326199">
    <property type="component" value="Unassembled WGS sequence"/>
</dbReference>
<comment type="caution">
    <text evidence="1">The sequence shown here is derived from an EMBL/GenBank/DDBJ whole genome shotgun (WGS) entry which is preliminary data.</text>
</comment>
<protein>
    <submittedName>
        <fullName evidence="1">Uncharacterized protein</fullName>
    </submittedName>
</protein>
<sequence length="403" mass="43485">MAKSWNSGTDLSANPERLLFTINRENMQGHDETDLIPLSLVVSGIKRLFRFIEFTSNSSDHDAQNRRQYQYADGKPALKLLKSGCRIGFNQEPNCTFTYMDPDSRSASTSTLANCVTLASAEVLIRSGSLAWPLDSDDMAELRAYGVNNIRDWNGSSVLGSVLQCAVASCQAHDGLLGNCSPDLLNLQRVGFDSSSSILGLQSALTSYCDGTDVTVNADVAGPGVLISHTAQTLMVFVACGLMNILNSGTYPVPMVSSTSSHGTFESALQHHELVTGAGSSSQWRVACTPDTIFSSANGGGMVRLCFDFYKRFCQPTGHFLGGIHWPSSSETEFLRWSSIIWKAFPNNGDSLVPSPCYRKSPTVGQQSFVAGVLLGLNSRVDPAFFSECQKSAYLSSSHDSSS</sequence>